<sequence>MEISQSIGCWWRGLQLWYNDQDYMQAIDAWEEAMSFISWANDELFVDMSLKNSAIQERKYLTLDGDAALLSELSPLLLFLAGCYLDAQEYQKARVTLRRCLALTSFDAERDSTTNKRDLFHRTVRECIFCVEEDPECLEPWVEARELVQYAIEVNQQLEQERLGEISEANSVPWSDPWQRPGFLYPIKNQDSVYDRLRHPSWCRLLEEKWGDIRNEFDRLIHRPGGARTLSTSPRHWPAVGSGEHRGGAGAHDGSVVAPGGDWREVVIFGSGENPRLAPCTSELLEQTCPDAVSLARQGGGEIVFSVLASGTHIRPHCGSTNLRLTAHLGLVIPENDEDHKRCSIRVADQWLDWEEGKIIVFDDSFEHEVINERSTLRGVLLLRFWHPNLPKEERGIALQKALDAKSDDELQRYSPPSPSNDGVMMLRAMEKSRCISCSRHGYSSIRLNTRSLTFECQCGQSIDS</sequence>
<dbReference type="PANTHER" id="PTHR12366">
    <property type="entry name" value="ASPARTYL/ASPARAGINYL BETA-HYDROXYLASE"/>
    <property type="match status" value="1"/>
</dbReference>
<protein>
    <submittedName>
        <fullName evidence="4">Aspartate beta-hydroxylase</fullName>
        <ecNumber evidence="4">1.14.11.16</ecNumber>
    </submittedName>
</protein>
<organism evidence="4 5">
    <name type="scientific">Fistulifera solaris</name>
    <name type="common">Oleaginous diatom</name>
    <dbReference type="NCBI Taxonomy" id="1519565"/>
    <lineage>
        <taxon>Eukaryota</taxon>
        <taxon>Sar</taxon>
        <taxon>Stramenopiles</taxon>
        <taxon>Ochrophyta</taxon>
        <taxon>Bacillariophyta</taxon>
        <taxon>Bacillariophyceae</taxon>
        <taxon>Bacillariophycidae</taxon>
        <taxon>Naviculales</taxon>
        <taxon>Naviculaceae</taxon>
        <taxon>Fistulifera</taxon>
    </lineage>
</organism>
<dbReference type="Pfam" id="PF05118">
    <property type="entry name" value="Asp_Arg_Hydrox"/>
    <property type="match status" value="1"/>
</dbReference>
<evidence type="ECO:0000256" key="1">
    <source>
        <dbReference type="ARBA" id="ARBA00007730"/>
    </source>
</evidence>
<gene>
    <name evidence="4" type="ORF">FisN_6Hh161</name>
</gene>
<dbReference type="PANTHER" id="PTHR12366:SF29">
    <property type="entry name" value="ASPARTYL BETA-HYDROXYLASE, ISOFORM L"/>
    <property type="match status" value="1"/>
</dbReference>
<evidence type="ECO:0000313" key="5">
    <source>
        <dbReference type="Proteomes" id="UP000198406"/>
    </source>
</evidence>
<dbReference type="InterPro" id="IPR007803">
    <property type="entry name" value="Asp/Arg/Pro-Hydrxlase"/>
</dbReference>
<keyword evidence="4" id="KW-0560">Oxidoreductase</keyword>
<dbReference type="EMBL" id="BDSP01000094">
    <property type="protein sequence ID" value="GAX15542.1"/>
    <property type="molecule type" value="Genomic_DNA"/>
</dbReference>
<comment type="caution">
    <text evidence="4">The sequence shown here is derived from an EMBL/GenBank/DDBJ whole genome shotgun (WGS) entry which is preliminary data.</text>
</comment>
<dbReference type="GO" id="GO:0005783">
    <property type="term" value="C:endoplasmic reticulum"/>
    <property type="evidence" value="ECO:0007669"/>
    <property type="project" value="TreeGrafter"/>
</dbReference>
<dbReference type="Gene3D" id="2.60.120.330">
    <property type="entry name" value="B-lactam Antibiotic, Isopenicillin N Synthase, Chain"/>
    <property type="match status" value="1"/>
</dbReference>
<evidence type="ECO:0000256" key="2">
    <source>
        <dbReference type="SAM" id="MobiDB-lite"/>
    </source>
</evidence>
<name>A0A1Z5JNX4_FISSO</name>
<proteinExistence type="inferred from homology"/>
<feature type="region of interest" description="Disordered" evidence="2">
    <location>
        <begin position="231"/>
        <end position="256"/>
    </location>
</feature>
<dbReference type="OrthoDB" id="438431at2759"/>
<dbReference type="InterPro" id="IPR039038">
    <property type="entry name" value="ASPH"/>
</dbReference>
<dbReference type="Proteomes" id="UP000198406">
    <property type="component" value="Unassembled WGS sequence"/>
</dbReference>
<dbReference type="GO" id="GO:0062101">
    <property type="term" value="F:peptidyl-aspartic acid 3-dioxygenase activity"/>
    <property type="evidence" value="ECO:0007669"/>
    <property type="project" value="UniProtKB-EC"/>
</dbReference>
<evidence type="ECO:0000259" key="3">
    <source>
        <dbReference type="Pfam" id="PF05118"/>
    </source>
</evidence>
<comment type="similarity">
    <text evidence="1">Belongs to the aspartyl/asparaginyl beta-hydroxylase family.</text>
</comment>
<evidence type="ECO:0000313" key="4">
    <source>
        <dbReference type="EMBL" id="GAX15542.1"/>
    </source>
</evidence>
<dbReference type="InParanoid" id="A0A1Z5JNX4"/>
<keyword evidence="5" id="KW-1185">Reference proteome</keyword>
<dbReference type="AlphaFoldDB" id="A0A1Z5JNX4"/>
<feature type="domain" description="Aspartyl/asparaginy/proline hydroxylase" evidence="3">
    <location>
        <begin position="207"/>
        <end position="388"/>
    </location>
</feature>
<dbReference type="SUPFAM" id="SSF51197">
    <property type="entry name" value="Clavaminate synthase-like"/>
    <property type="match status" value="1"/>
</dbReference>
<reference evidence="4 5" key="1">
    <citation type="journal article" date="2015" name="Plant Cell">
        <title>Oil accumulation by the oleaginous diatom Fistulifera solaris as revealed by the genome and transcriptome.</title>
        <authorList>
            <person name="Tanaka T."/>
            <person name="Maeda Y."/>
            <person name="Veluchamy A."/>
            <person name="Tanaka M."/>
            <person name="Abida H."/>
            <person name="Marechal E."/>
            <person name="Bowler C."/>
            <person name="Muto M."/>
            <person name="Sunaga Y."/>
            <person name="Tanaka M."/>
            <person name="Yoshino T."/>
            <person name="Taniguchi T."/>
            <person name="Fukuda Y."/>
            <person name="Nemoto M."/>
            <person name="Matsumoto M."/>
            <person name="Wong P.S."/>
            <person name="Aburatani S."/>
            <person name="Fujibuchi W."/>
        </authorList>
    </citation>
    <scope>NUCLEOTIDE SEQUENCE [LARGE SCALE GENOMIC DNA]</scope>
    <source>
        <strain evidence="4 5">JPCC DA0580</strain>
    </source>
</reference>
<accession>A0A1Z5JNX4</accession>
<dbReference type="EC" id="1.14.11.16" evidence="4"/>
<dbReference type="InterPro" id="IPR027443">
    <property type="entry name" value="IPNS-like_sf"/>
</dbReference>